<dbReference type="Gene3D" id="1.10.790.10">
    <property type="entry name" value="Prion/Doppel protein, beta-ribbon domain"/>
    <property type="match status" value="1"/>
</dbReference>
<evidence type="ECO:0000313" key="3">
    <source>
        <dbReference type="Proteomes" id="UP000694523"/>
    </source>
</evidence>
<sequence>MYLFYIVLFFYSQKMKLTFLLCLIAVVNVALAKKKGGLLDKLFNKNKNTKPKDNFKSNPNLYNRGGSVHKQDIPGSHPNTRPQQPIPSARGYPGHGGYPAQGGYPGQGQYPARGGYPGQGQYPAQGGYAGHGGYINQNPNNHILSPHYGSSYGGYAPGRGSPYSRTVEAMGYVPSEKSKGFGRSAMMAGAGGALAGMALGYGLGSFPRPHFNFHSPEEENYYNYYMYRRYGLKSPDGSDFRRDFTSPPENYEQFMSLCMRKIDLLPSPKKSKLTTKTPTNNHYTDGHEDDDTVSVVEIGYPALIKQLKVRKCLGLYIHYSENKLRKKTTQSPRGGGQRWESPPRLLLVLTIVILIMAQ</sequence>
<protein>
    <submittedName>
        <fullName evidence="2">Prion protein, related sequence 3</fullName>
    </submittedName>
</protein>
<keyword evidence="3" id="KW-1185">Reference proteome</keyword>
<dbReference type="GO" id="GO:0051260">
    <property type="term" value="P:protein homooligomerization"/>
    <property type="evidence" value="ECO:0007669"/>
    <property type="project" value="InterPro"/>
</dbReference>
<feature type="compositionally biased region" description="Gly residues" evidence="1">
    <location>
        <begin position="93"/>
        <end position="106"/>
    </location>
</feature>
<feature type="region of interest" description="Disordered" evidence="1">
    <location>
        <begin position="269"/>
        <end position="288"/>
    </location>
</feature>
<reference evidence="2" key="2">
    <citation type="submission" date="2025-09" db="UniProtKB">
        <authorList>
            <consortium name="Ensembl"/>
        </authorList>
    </citation>
    <scope>IDENTIFICATION</scope>
</reference>
<dbReference type="SUPFAM" id="SSF54098">
    <property type="entry name" value="Prion-like"/>
    <property type="match status" value="1"/>
</dbReference>
<organism evidence="2 3">
    <name type="scientific">Neogobius melanostomus</name>
    <name type="common">round goby</name>
    <dbReference type="NCBI Taxonomy" id="47308"/>
    <lineage>
        <taxon>Eukaryota</taxon>
        <taxon>Metazoa</taxon>
        <taxon>Chordata</taxon>
        <taxon>Craniata</taxon>
        <taxon>Vertebrata</taxon>
        <taxon>Euteleostomi</taxon>
        <taxon>Actinopterygii</taxon>
        <taxon>Neopterygii</taxon>
        <taxon>Teleostei</taxon>
        <taxon>Neoteleostei</taxon>
        <taxon>Acanthomorphata</taxon>
        <taxon>Gobiaria</taxon>
        <taxon>Gobiiformes</taxon>
        <taxon>Gobioidei</taxon>
        <taxon>Gobiidae</taxon>
        <taxon>Benthophilinae</taxon>
        <taxon>Neogobiini</taxon>
        <taxon>Neogobius</taxon>
    </lineage>
</organism>
<dbReference type="InterPro" id="IPR036924">
    <property type="entry name" value="Prion/Doppel_b-ribbon_dom_sf"/>
</dbReference>
<dbReference type="Proteomes" id="UP000694523">
    <property type="component" value="Unplaced"/>
</dbReference>
<reference evidence="2" key="1">
    <citation type="submission" date="2025-08" db="UniProtKB">
        <authorList>
            <consortium name="Ensembl"/>
        </authorList>
    </citation>
    <scope>IDENTIFICATION</scope>
</reference>
<feature type="region of interest" description="Disordered" evidence="1">
    <location>
        <begin position="46"/>
        <end position="115"/>
    </location>
</feature>
<evidence type="ECO:0000313" key="2">
    <source>
        <dbReference type="Ensembl" id="ENSNMLP00000017097.1"/>
    </source>
</evidence>
<proteinExistence type="predicted"/>
<dbReference type="AlphaFoldDB" id="A0A8C6TAC1"/>
<accession>A0A8C6TAC1</accession>
<evidence type="ECO:0000256" key="1">
    <source>
        <dbReference type="SAM" id="MobiDB-lite"/>
    </source>
</evidence>
<dbReference type="Ensembl" id="ENSNMLT00000019227.1">
    <property type="protein sequence ID" value="ENSNMLP00000017097.1"/>
    <property type="gene ID" value="ENSNMLG00000011312.1"/>
</dbReference>
<feature type="compositionally biased region" description="Low complexity" evidence="1">
    <location>
        <begin position="269"/>
        <end position="279"/>
    </location>
</feature>
<dbReference type="GO" id="GO:0016020">
    <property type="term" value="C:membrane"/>
    <property type="evidence" value="ECO:0007669"/>
    <property type="project" value="InterPro"/>
</dbReference>
<name>A0A8C6TAC1_9GOBI</name>